<gene>
    <name evidence="1" type="ORF">GCM10022378_00100</name>
</gene>
<keyword evidence="1" id="KW-0547">Nucleotide-binding</keyword>
<organism evidence="1 2">
    <name type="scientific">Salinicoccus jeotgali</name>
    <dbReference type="NCBI Taxonomy" id="381634"/>
    <lineage>
        <taxon>Bacteria</taxon>
        <taxon>Bacillati</taxon>
        <taxon>Bacillota</taxon>
        <taxon>Bacilli</taxon>
        <taxon>Bacillales</taxon>
        <taxon>Staphylococcaceae</taxon>
        <taxon>Salinicoccus</taxon>
    </lineage>
</organism>
<comment type="caution">
    <text evidence="1">The sequence shown here is derived from an EMBL/GenBank/DDBJ whole genome shotgun (WGS) entry which is preliminary data.</text>
</comment>
<dbReference type="GO" id="GO:0005524">
    <property type="term" value="F:ATP binding"/>
    <property type="evidence" value="ECO:0007669"/>
    <property type="project" value="UniProtKB-KW"/>
</dbReference>
<accession>A0ABP7E751</accession>
<keyword evidence="2" id="KW-1185">Reference proteome</keyword>
<dbReference type="InterPro" id="IPR016628">
    <property type="entry name" value="ATPase_SAG2001_prd"/>
</dbReference>
<dbReference type="InterPro" id="IPR051162">
    <property type="entry name" value="T4SS_component"/>
</dbReference>
<protein>
    <submittedName>
        <fullName evidence="1">ATP-binding protein</fullName>
    </submittedName>
</protein>
<dbReference type="InterPro" id="IPR027417">
    <property type="entry name" value="P-loop_NTPase"/>
</dbReference>
<proteinExistence type="predicted"/>
<dbReference type="Proteomes" id="UP001500920">
    <property type="component" value="Unassembled WGS sequence"/>
</dbReference>
<dbReference type="Gene3D" id="3.40.50.300">
    <property type="entry name" value="P-loop containing nucleotide triphosphate hydrolases"/>
    <property type="match status" value="1"/>
</dbReference>
<reference evidence="2" key="1">
    <citation type="journal article" date="2019" name="Int. J. Syst. Evol. Microbiol.">
        <title>The Global Catalogue of Microorganisms (GCM) 10K type strain sequencing project: providing services to taxonomists for standard genome sequencing and annotation.</title>
        <authorList>
            <consortium name="The Broad Institute Genomics Platform"/>
            <consortium name="The Broad Institute Genome Sequencing Center for Infectious Disease"/>
            <person name="Wu L."/>
            <person name="Ma J."/>
        </authorList>
    </citation>
    <scope>NUCLEOTIDE SEQUENCE [LARGE SCALE GENOMIC DNA]</scope>
    <source>
        <strain evidence="2">JCM 16981</strain>
    </source>
</reference>
<dbReference type="SUPFAM" id="SSF52540">
    <property type="entry name" value="P-loop containing nucleoside triphosphate hydrolases"/>
    <property type="match status" value="1"/>
</dbReference>
<name>A0ABP7E751_9STAP</name>
<evidence type="ECO:0000313" key="1">
    <source>
        <dbReference type="EMBL" id="GAA3713187.1"/>
    </source>
</evidence>
<dbReference type="EMBL" id="BAABCK010000001">
    <property type="protein sequence ID" value="GAA3713187.1"/>
    <property type="molecule type" value="Genomic_DNA"/>
</dbReference>
<sequence>MKTLEFPYVDVQDNMILNKNNEVWGFYKLDYSYLKINDDEDYLRYVENTANFLNNKDYKWSFHLIPRPSDFETHLDKTIEKFIDDRKSSSTFDEVGRFYLKNSAKVLTDEMSNYEHDIVFSVQLNDSEYEISADLMELSKRFAERVSNDLQRFIFKTAQHKNEFKDAKKSEEVFLDHVGYFKSFKPLSEEQIYRYTYYFYHRTEGIPEKIENNYNVTEGIITQHTGYITIEHKEHTEYIATLPIIEMPALINGFKFIDSLKSTFNFPLEINFKYKFNPKSKDEGYVRKYRNRLKNFDKEIQTGEQIDEDDVVSLASERLTVLLDDIKKNHTNLMYFNMNIVVSAQSLEELKRRIKSIEDYYNGTDFKITQPNVDQLILFHTNLFATTSKYNYFEQIIDPFYLSQSAIDLDKKVGNNYGFPFGKNITNLRLKDVSEARFKNNGTVFLYPALTKYDLKGASHTNGNMLITGPQGSGKSMASKYMFTWSAFFGTKILYVDPKNEYERNFKNAVDKFGEDSAIAQIYKNINFTHLSSEERYRGSLDPLIFLKDEDEIALQTAEQIFLSLGSVKNDDRELSNIITSAIKDEMQTHKKKATMTGALERIKEEDNSLGKFIERFNTGLGKVLFGKPDSKPLAFDSQISVLGIQGINLGNDNENTGSQTDAEKLGTSIMTAISRYVYIFSRDVNEDAAIYIDEAWILRSSRQGEELINETLRTGRSLKTDIILITQAFDDYNTETFKELIGCKMSFKPKSNESIDSLLDFFGIKQNQENIQMIEYLKSGMCLYQDHKGRNEVIAVDILFDDMFTAFKTTDKENTLVQAEEDYYG</sequence>
<dbReference type="PANTHER" id="PTHR30121">
    <property type="entry name" value="UNCHARACTERIZED PROTEIN YJGR-RELATED"/>
    <property type="match status" value="1"/>
</dbReference>
<dbReference type="PIRSF" id="PIRSF015040">
    <property type="entry name" value="ATPase_SAG2001_prd"/>
    <property type="match status" value="1"/>
</dbReference>
<keyword evidence="1" id="KW-0067">ATP-binding</keyword>
<evidence type="ECO:0000313" key="2">
    <source>
        <dbReference type="Proteomes" id="UP001500920"/>
    </source>
</evidence>
<dbReference type="RefSeq" id="WP_344700574.1">
    <property type="nucleotide sequence ID" value="NZ_BAABCK010000001.1"/>
</dbReference>
<dbReference type="PANTHER" id="PTHR30121:SF6">
    <property type="entry name" value="SLR6007 PROTEIN"/>
    <property type="match status" value="1"/>
</dbReference>
<dbReference type="Gene3D" id="1.10.8.730">
    <property type="match status" value="1"/>
</dbReference>
<dbReference type="Pfam" id="PF12846">
    <property type="entry name" value="AAA_10"/>
    <property type="match status" value="1"/>
</dbReference>